<gene>
    <name evidence="2" type="ORF">NDU88_005520</name>
</gene>
<feature type="chain" id="PRO_5043753738" evidence="1">
    <location>
        <begin position="28"/>
        <end position="96"/>
    </location>
</feature>
<evidence type="ECO:0000256" key="1">
    <source>
        <dbReference type="SAM" id="SignalP"/>
    </source>
</evidence>
<dbReference type="Proteomes" id="UP001066276">
    <property type="component" value="Chromosome 4_1"/>
</dbReference>
<evidence type="ECO:0000313" key="3">
    <source>
        <dbReference type="Proteomes" id="UP001066276"/>
    </source>
</evidence>
<comment type="caution">
    <text evidence="2">The sequence shown here is derived from an EMBL/GenBank/DDBJ whole genome shotgun (WGS) entry which is preliminary data.</text>
</comment>
<name>A0AAV7TCH9_PLEWA</name>
<keyword evidence="3" id="KW-1185">Reference proteome</keyword>
<dbReference type="EMBL" id="JANPWB010000007">
    <property type="protein sequence ID" value="KAJ1173694.1"/>
    <property type="molecule type" value="Genomic_DNA"/>
</dbReference>
<accession>A0AAV7TCH9</accession>
<keyword evidence="1" id="KW-0732">Signal</keyword>
<protein>
    <submittedName>
        <fullName evidence="2">Uncharacterized protein</fullName>
    </submittedName>
</protein>
<organism evidence="2 3">
    <name type="scientific">Pleurodeles waltl</name>
    <name type="common">Iberian ribbed newt</name>
    <dbReference type="NCBI Taxonomy" id="8319"/>
    <lineage>
        <taxon>Eukaryota</taxon>
        <taxon>Metazoa</taxon>
        <taxon>Chordata</taxon>
        <taxon>Craniata</taxon>
        <taxon>Vertebrata</taxon>
        <taxon>Euteleostomi</taxon>
        <taxon>Amphibia</taxon>
        <taxon>Batrachia</taxon>
        <taxon>Caudata</taxon>
        <taxon>Salamandroidea</taxon>
        <taxon>Salamandridae</taxon>
        <taxon>Pleurodelinae</taxon>
        <taxon>Pleurodeles</taxon>
    </lineage>
</organism>
<sequence length="96" mass="10182">MLNRLLSGVSLLVSVPLSALLLSSSRSAPSASLSVPFTLDIRVFDGAPGVPFDRSRDINAEQGCADPVTLSFPKFAKQCCPIALASMSSKTITFFF</sequence>
<feature type="signal peptide" evidence="1">
    <location>
        <begin position="1"/>
        <end position="27"/>
    </location>
</feature>
<reference evidence="2" key="1">
    <citation type="journal article" date="2022" name="bioRxiv">
        <title>Sequencing and chromosome-scale assembly of the giantPleurodeles waltlgenome.</title>
        <authorList>
            <person name="Brown T."/>
            <person name="Elewa A."/>
            <person name="Iarovenko S."/>
            <person name="Subramanian E."/>
            <person name="Araus A.J."/>
            <person name="Petzold A."/>
            <person name="Susuki M."/>
            <person name="Suzuki K.-i.T."/>
            <person name="Hayashi T."/>
            <person name="Toyoda A."/>
            <person name="Oliveira C."/>
            <person name="Osipova E."/>
            <person name="Leigh N.D."/>
            <person name="Simon A."/>
            <person name="Yun M.H."/>
        </authorList>
    </citation>
    <scope>NUCLEOTIDE SEQUENCE</scope>
    <source>
        <strain evidence="2">20211129_DDA</strain>
        <tissue evidence="2">Liver</tissue>
    </source>
</reference>
<dbReference type="AlphaFoldDB" id="A0AAV7TCH9"/>
<evidence type="ECO:0000313" key="2">
    <source>
        <dbReference type="EMBL" id="KAJ1173694.1"/>
    </source>
</evidence>
<proteinExistence type="predicted"/>